<dbReference type="Gene3D" id="1.20.1250.20">
    <property type="entry name" value="MFS general substrate transporter like domains"/>
    <property type="match status" value="1"/>
</dbReference>
<dbReference type="PANTHER" id="PTHR23513">
    <property type="entry name" value="INTEGRAL MEMBRANE EFFLUX PROTEIN-RELATED"/>
    <property type="match status" value="1"/>
</dbReference>
<evidence type="ECO:0000256" key="6">
    <source>
        <dbReference type="ARBA" id="ARBA00023136"/>
    </source>
</evidence>
<protein>
    <recommendedName>
        <fullName evidence="8">Major facilitator superfamily (MFS) profile domain-containing protein</fullName>
    </recommendedName>
</protein>
<evidence type="ECO:0000256" key="5">
    <source>
        <dbReference type="ARBA" id="ARBA00022989"/>
    </source>
</evidence>
<dbReference type="Pfam" id="PF05977">
    <property type="entry name" value="MFS_3"/>
    <property type="match status" value="1"/>
</dbReference>
<feature type="domain" description="Major facilitator superfamily (MFS) profile" evidence="8">
    <location>
        <begin position="1"/>
        <end position="404"/>
    </location>
</feature>
<evidence type="ECO:0000256" key="2">
    <source>
        <dbReference type="ARBA" id="ARBA00022448"/>
    </source>
</evidence>
<dbReference type="InterPro" id="IPR036259">
    <property type="entry name" value="MFS_trans_sf"/>
</dbReference>
<dbReference type="PROSITE" id="PS50850">
    <property type="entry name" value="MFS"/>
    <property type="match status" value="1"/>
</dbReference>
<dbReference type="InterPro" id="IPR010290">
    <property type="entry name" value="TM_effector"/>
</dbReference>
<evidence type="ECO:0000259" key="8">
    <source>
        <dbReference type="PROSITE" id="PS50850"/>
    </source>
</evidence>
<feature type="transmembrane region" description="Helical" evidence="7">
    <location>
        <begin position="51"/>
        <end position="72"/>
    </location>
</feature>
<dbReference type="SUPFAM" id="SSF103473">
    <property type="entry name" value="MFS general substrate transporter"/>
    <property type="match status" value="1"/>
</dbReference>
<accession>A0A094Q7J0</accession>
<keyword evidence="4 7" id="KW-0812">Transmembrane</keyword>
<dbReference type="GO" id="GO:0022857">
    <property type="term" value="F:transmembrane transporter activity"/>
    <property type="evidence" value="ECO:0007669"/>
    <property type="project" value="InterPro"/>
</dbReference>
<comment type="caution">
    <text evidence="9">The sequence shown here is derived from an EMBL/GenBank/DDBJ whole genome shotgun (WGS) entry which is preliminary data.</text>
</comment>
<feature type="transmembrane region" description="Helical" evidence="7">
    <location>
        <begin position="259"/>
        <end position="280"/>
    </location>
</feature>
<evidence type="ECO:0000256" key="3">
    <source>
        <dbReference type="ARBA" id="ARBA00022475"/>
    </source>
</evidence>
<keyword evidence="2" id="KW-0813">Transport</keyword>
<dbReference type="GO" id="GO:0005886">
    <property type="term" value="C:plasma membrane"/>
    <property type="evidence" value="ECO:0007669"/>
    <property type="project" value="UniProtKB-SubCell"/>
</dbReference>
<evidence type="ECO:0000313" key="9">
    <source>
        <dbReference type="EMBL" id="KGA20150.1"/>
    </source>
</evidence>
<feature type="transmembrane region" description="Helical" evidence="7">
    <location>
        <begin position="381"/>
        <end position="400"/>
    </location>
</feature>
<feature type="transmembrane region" description="Helical" evidence="7">
    <location>
        <begin position="350"/>
        <end position="369"/>
    </location>
</feature>
<evidence type="ECO:0000256" key="7">
    <source>
        <dbReference type="SAM" id="Phobius"/>
    </source>
</evidence>
<name>A0A094Q7J0_9ZZZZ</name>
<feature type="transmembrane region" description="Helical" evidence="7">
    <location>
        <begin position="227"/>
        <end position="247"/>
    </location>
</feature>
<comment type="subcellular location">
    <subcellularLocation>
        <location evidence="1">Cell membrane</location>
        <topology evidence="1">Multi-pass membrane protein</topology>
    </subcellularLocation>
</comment>
<feature type="transmembrane region" description="Helical" evidence="7">
    <location>
        <begin position="111"/>
        <end position="131"/>
    </location>
</feature>
<dbReference type="EMBL" id="JNSK01000005">
    <property type="protein sequence ID" value="KGA20150.1"/>
    <property type="molecule type" value="Genomic_DNA"/>
</dbReference>
<keyword evidence="6 7" id="KW-0472">Membrane</keyword>
<dbReference type="InterPro" id="IPR020846">
    <property type="entry name" value="MFS_dom"/>
</dbReference>
<keyword evidence="3" id="KW-1003">Cell membrane</keyword>
<evidence type="ECO:0000256" key="4">
    <source>
        <dbReference type="ARBA" id="ARBA00022692"/>
    </source>
</evidence>
<sequence length="424" mass="45958">MRMRVDENGSWRSFRHRNYRILFPANAVSNIGSWAQRIAQDWLVLELTNNSGYYLGLVTAIQFAPFLLFTLHGGLLADRVNKRLALVVTNTFGGLSALVLGILVLSGDIQLWHVFACAAVLGISGAIDAPIRQSFTSEIVGQADLANAVSLNSANFNAGRLVGPAVSGFLIAHYGTGPSFIINACSYVSVNIALLSMRESEFFIRESKKTLGTIREGLSYVKARPDLYVVMIAVFFAATFGLNFQIFNALMARGEFNKGAASFGLLGTFIAVGSLSGALISARFEKQRNTMFVIKTGTLFSLSILILSVMPTFELYAVWLPFCGFFALTMLITANSLMQMHSDPAIRGRITGIYLLIFMGGTPFGSIAIGYLVEAIGVRESVAVCGAISLIGMGAIWLYYKDKVGVPSDITVEGVLPAQYDDPR</sequence>
<feature type="transmembrane region" description="Helical" evidence="7">
    <location>
        <begin position="21"/>
        <end position="39"/>
    </location>
</feature>
<gene>
    <name evidence="9" type="ORF">GM50_2735</name>
</gene>
<evidence type="ECO:0000256" key="1">
    <source>
        <dbReference type="ARBA" id="ARBA00004651"/>
    </source>
</evidence>
<dbReference type="CDD" id="cd06173">
    <property type="entry name" value="MFS_MefA_like"/>
    <property type="match status" value="1"/>
</dbReference>
<feature type="transmembrane region" description="Helical" evidence="7">
    <location>
        <begin position="292"/>
        <end position="310"/>
    </location>
</feature>
<reference evidence="9" key="1">
    <citation type="submission" date="2014-05" db="EMBL/GenBank/DDBJ databases">
        <title>Key roles for freshwater Actinobacteria revealed by deep metagenomic sequencing.</title>
        <authorList>
            <person name="Ghai R."/>
            <person name="Mizuno C.M."/>
            <person name="Picazo A."/>
            <person name="Camacho A."/>
            <person name="Rodriguez-Valera F."/>
        </authorList>
    </citation>
    <scope>NUCLEOTIDE SEQUENCE</scope>
</reference>
<feature type="transmembrane region" description="Helical" evidence="7">
    <location>
        <begin position="316"/>
        <end position="338"/>
    </location>
</feature>
<keyword evidence="5 7" id="KW-1133">Transmembrane helix</keyword>
<organism evidence="9">
    <name type="scientific">freshwater metagenome</name>
    <dbReference type="NCBI Taxonomy" id="449393"/>
    <lineage>
        <taxon>unclassified sequences</taxon>
        <taxon>metagenomes</taxon>
        <taxon>ecological metagenomes</taxon>
    </lineage>
</organism>
<dbReference type="AlphaFoldDB" id="A0A094Q7J0"/>
<proteinExistence type="predicted"/>
<feature type="transmembrane region" description="Helical" evidence="7">
    <location>
        <begin position="84"/>
        <end position="105"/>
    </location>
</feature>
<dbReference type="PANTHER" id="PTHR23513:SF11">
    <property type="entry name" value="STAPHYLOFERRIN A TRANSPORTER"/>
    <property type="match status" value="1"/>
</dbReference>